<dbReference type="AlphaFoldDB" id="U9UQK5"/>
<name>U9UQK5_RHIID</name>
<dbReference type="HOGENOM" id="CLU_1156902_0_0_1"/>
<dbReference type="EMBL" id="KI276959">
    <property type="protein sequence ID" value="ESA20838.1"/>
    <property type="molecule type" value="Genomic_DNA"/>
</dbReference>
<gene>
    <name evidence="1" type="ORF">GLOINDRAFT_319795</name>
</gene>
<evidence type="ECO:0000313" key="1">
    <source>
        <dbReference type="EMBL" id="ESA20838.1"/>
    </source>
</evidence>
<accession>U9UQK5</accession>
<dbReference type="eggNOG" id="ENOG502SESP">
    <property type="taxonomic scope" value="Eukaryota"/>
</dbReference>
<reference evidence="1" key="1">
    <citation type="submission" date="2013-07" db="EMBL/GenBank/DDBJ databases">
        <title>The genome of an arbuscular mycorrhizal fungus provides insights into the evolution of the oldest plant symbiosis.</title>
        <authorList>
            <consortium name="DOE Joint Genome Institute"/>
            <person name="Tisserant E."/>
            <person name="Malbreil M."/>
            <person name="Kuo A."/>
            <person name="Kohler A."/>
            <person name="Symeonidi A."/>
            <person name="Balestrini R."/>
            <person name="Charron P."/>
            <person name="Duensing N."/>
            <person name="Frei-dit-Frey N."/>
            <person name="Gianinazzi-Pearson V."/>
            <person name="Gilbert B."/>
            <person name="Handa Y."/>
            <person name="Hijri M."/>
            <person name="Kaul R."/>
            <person name="Kawaguchi M."/>
            <person name="Krajinski F."/>
            <person name="Lammers P."/>
            <person name="Lapierre D."/>
            <person name="Masclaux F.G."/>
            <person name="Murat C."/>
            <person name="Morin E."/>
            <person name="Ndikumana S."/>
            <person name="Pagni M."/>
            <person name="Petitpierre D."/>
            <person name="Requena N."/>
            <person name="Rosikiewicz P."/>
            <person name="Riley R."/>
            <person name="Saito K."/>
            <person name="San Clemente H."/>
            <person name="Shapiro H."/>
            <person name="van Tuinen D."/>
            <person name="Becard G."/>
            <person name="Bonfante P."/>
            <person name="Paszkowski U."/>
            <person name="Shachar-Hill Y."/>
            <person name="Young J.P."/>
            <person name="Sanders I.R."/>
            <person name="Henrissat B."/>
            <person name="Rensing S.A."/>
            <person name="Grigoriev I.V."/>
            <person name="Corradi N."/>
            <person name="Roux C."/>
            <person name="Martin F."/>
        </authorList>
    </citation>
    <scope>NUCLEOTIDE SEQUENCE</scope>
    <source>
        <strain evidence="1">DAOM 197198</strain>
    </source>
</reference>
<proteinExistence type="predicted"/>
<protein>
    <submittedName>
        <fullName evidence="1">Uncharacterized protein</fullName>
    </submittedName>
</protein>
<sequence length="240" mass="27989">MKILYEIKIVIFKYVENPISLALANRAWYTIFHDPHARSEWLLNKYGRAHALFHAVRLGRNFLTLDVIKCLMAKKAILSRYFVQRLMLQCGGCDGRLLELRNTLNKYAITLEITSTINSEVRNMGLQNIKSNCYSTSGSFWVVLVRKNGTFILFVKTSKRCSMKYLSYDYNDPFDHNIYYCCDAYNIFGCYEGRANLVGLILDTSIFYIVDWCLALKDYCRLQQFIAQNEVMKVLLILKL</sequence>
<organism evidence="1">
    <name type="scientific">Rhizophagus irregularis (strain DAOM 181602 / DAOM 197198 / MUCL 43194)</name>
    <name type="common">Arbuscular mycorrhizal fungus</name>
    <name type="synonym">Glomus intraradices</name>
    <dbReference type="NCBI Taxonomy" id="747089"/>
    <lineage>
        <taxon>Eukaryota</taxon>
        <taxon>Fungi</taxon>
        <taxon>Fungi incertae sedis</taxon>
        <taxon>Mucoromycota</taxon>
        <taxon>Glomeromycotina</taxon>
        <taxon>Glomeromycetes</taxon>
        <taxon>Glomerales</taxon>
        <taxon>Glomeraceae</taxon>
        <taxon>Rhizophagus</taxon>
    </lineage>
</organism>